<dbReference type="AlphaFoldDB" id="A0A915PT00"/>
<evidence type="ECO:0000313" key="2">
    <source>
        <dbReference type="Proteomes" id="UP000887581"/>
    </source>
</evidence>
<feature type="region of interest" description="Disordered" evidence="1">
    <location>
        <begin position="32"/>
        <end position="59"/>
    </location>
</feature>
<feature type="compositionally biased region" description="Polar residues" evidence="1">
    <location>
        <begin position="32"/>
        <end position="44"/>
    </location>
</feature>
<feature type="region of interest" description="Disordered" evidence="1">
    <location>
        <begin position="271"/>
        <end position="307"/>
    </location>
</feature>
<evidence type="ECO:0000256" key="1">
    <source>
        <dbReference type="SAM" id="MobiDB-lite"/>
    </source>
</evidence>
<name>A0A915PT00_9BILA</name>
<organism evidence="2 3">
    <name type="scientific">Setaria digitata</name>
    <dbReference type="NCBI Taxonomy" id="48799"/>
    <lineage>
        <taxon>Eukaryota</taxon>
        <taxon>Metazoa</taxon>
        <taxon>Ecdysozoa</taxon>
        <taxon>Nematoda</taxon>
        <taxon>Chromadorea</taxon>
        <taxon>Rhabditida</taxon>
        <taxon>Spirurina</taxon>
        <taxon>Spiruromorpha</taxon>
        <taxon>Filarioidea</taxon>
        <taxon>Setariidae</taxon>
        <taxon>Setaria</taxon>
    </lineage>
</organism>
<keyword evidence="2" id="KW-1185">Reference proteome</keyword>
<accession>A0A915PT00</accession>
<dbReference type="PANTHER" id="PTHR35373">
    <property type="entry name" value="PROTEIN CBG16894"/>
    <property type="match status" value="1"/>
</dbReference>
<reference evidence="3" key="1">
    <citation type="submission" date="2022-11" db="UniProtKB">
        <authorList>
            <consortium name="WormBaseParasite"/>
        </authorList>
    </citation>
    <scope>IDENTIFICATION</scope>
</reference>
<dbReference type="Proteomes" id="UP000887581">
    <property type="component" value="Unplaced"/>
</dbReference>
<feature type="compositionally biased region" description="Basic and acidic residues" evidence="1">
    <location>
        <begin position="271"/>
        <end position="280"/>
    </location>
</feature>
<protein>
    <submittedName>
        <fullName evidence="3">Uncharacterized protein</fullName>
    </submittedName>
</protein>
<dbReference type="PANTHER" id="PTHR35373:SF4">
    <property type="entry name" value="PEPTIDASE_M16_M DOMAIN-CONTAINING PROTEIN"/>
    <property type="match status" value="1"/>
</dbReference>
<sequence length="307" mass="34593">MTGSTPPLIVPIMSETAILDATTDNSYLATSSHQQLHFSGTMSETGDHSPKSDISGNPKNRRLRINILHLLRRQMTKIASHNFYALQRRNKQSEICHNVPEVKYITEHDDSAEITLHDQVGNWTQSEEFSHIQKNDESHHFQPIPAVYQDPYCAVTVDRKTQSTRIIHTNDIATIFHVDNAGKLTGNICRPWGLSRNSVWWAADPQRSDSGREICLVVLQLKDHPILIGFTVINLVAFTDTLKICGLRENCEFIPSLPSLMESGVSGIRPHVEVDKKDTKTSSNEILPEDNMEENSKGQFGPPFSYH</sequence>
<evidence type="ECO:0000313" key="3">
    <source>
        <dbReference type="WBParaSite" id="sdigi.contig40.g2661.t1"/>
    </source>
</evidence>
<proteinExistence type="predicted"/>
<dbReference type="WBParaSite" id="sdigi.contig40.g2661.t1">
    <property type="protein sequence ID" value="sdigi.contig40.g2661.t1"/>
    <property type="gene ID" value="sdigi.contig40.g2661"/>
</dbReference>